<dbReference type="HAMAP" id="MF_02090">
    <property type="entry name" value="NadE_glutamine_dep"/>
    <property type="match status" value="1"/>
</dbReference>
<comment type="caution">
    <text evidence="13">The sequence shown here is derived from an EMBL/GenBank/DDBJ whole genome shotgun (WGS) entry which is preliminary data.</text>
</comment>
<keyword evidence="4 7" id="KW-0547">Nucleotide-binding</keyword>
<comment type="pathway">
    <text evidence="1 7 8">Cofactor biosynthesis; NAD(+) biosynthesis; NAD(+) from deamido-NAD(+) (L-Gln route): step 1/1.</text>
</comment>
<evidence type="ECO:0000256" key="6">
    <source>
        <dbReference type="ARBA" id="ARBA00023027"/>
    </source>
</evidence>
<dbReference type="CDD" id="cd00553">
    <property type="entry name" value="NAD_synthase"/>
    <property type="match status" value="1"/>
</dbReference>
<evidence type="ECO:0000259" key="12">
    <source>
        <dbReference type="PROSITE" id="PS50263"/>
    </source>
</evidence>
<evidence type="ECO:0000256" key="2">
    <source>
        <dbReference type="ARBA" id="ARBA00007145"/>
    </source>
</evidence>
<evidence type="ECO:0000256" key="10">
    <source>
        <dbReference type="RuleBase" id="RU003811"/>
    </source>
</evidence>
<evidence type="ECO:0000256" key="9">
    <source>
        <dbReference type="PROSITE-ProRule" id="PRU10139"/>
    </source>
</evidence>
<evidence type="ECO:0000256" key="4">
    <source>
        <dbReference type="ARBA" id="ARBA00022741"/>
    </source>
</evidence>
<dbReference type="Gene3D" id="3.40.50.620">
    <property type="entry name" value="HUPs"/>
    <property type="match status" value="1"/>
</dbReference>
<dbReference type="PANTHER" id="PTHR23090:SF9">
    <property type="entry name" value="GLUTAMINE-DEPENDENT NAD(+) SYNTHETASE"/>
    <property type="match status" value="1"/>
</dbReference>
<comment type="catalytic activity">
    <reaction evidence="7 8">
        <text>deamido-NAD(+) + L-glutamine + ATP + H2O = L-glutamate + AMP + diphosphate + NAD(+) + H(+)</text>
        <dbReference type="Rhea" id="RHEA:24384"/>
        <dbReference type="ChEBI" id="CHEBI:15377"/>
        <dbReference type="ChEBI" id="CHEBI:15378"/>
        <dbReference type="ChEBI" id="CHEBI:29985"/>
        <dbReference type="ChEBI" id="CHEBI:30616"/>
        <dbReference type="ChEBI" id="CHEBI:33019"/>
        <dbReference type="ChEBI" id="CHEBI:57540"/>
        <dbReference type="ChEBI" id="CHEBI:58359"/>
        <dbReference type="ChEBI" id="CHEBI:58437"/>
        <dbReference type="ChEBI" id="CHEBI:456215"/>
        <dbReference type="EC" id="6.3.5.1"/>
    </reaction>
</comment>
<feature type="active site" description="For glutaminase activity" evidence="7">
    <location>
        <position position="112"/>
    </location>
</feature>
<dbReference type="Gene3D" id="3.60.110.10">
    <property type="entry name" value="Carbon-nitrogen hydrolase"/>
    <property type="match status" value="1"/>
</dbReference>
<feature type="binding site" evidence="7">
    <location>
        <position position="402"/>
    </location>
    <ligand>
        <name>deamido-NAD(+)</name>
        <dbReference type="ChEBI" id="CHEBI:58437"/>
        <note>ligand shared between two neighboring subunits</note>
    </ligand>
</feature>
<feature type="active site" description="Proton acceptor" evidence="9">
    <location>
        <position position="43"/>
    </location>
</feature>
<protein>
    <recommendedName>
        <fullName evidence="7 8">Glutamine-dependent NAD(+) synthetase</fullName>
        <ecNumber evidence="7 8">6.3.5.1</ecNumber>
    </recommendedName>
    <alternativeName>
        <fullName evidence="7 8">NAD(+) synthase [glutamine-hydrolyzing]</fullName>
    </alternativeName>
</protein>
<dbReference type="Pfam" id="PF00795">
    <property type="entry name" value="CN_hydrolase"/>
    <property type="match status" value="1"/>
</dbReference>
<dbReference type="Pfam" id="PF02540">
    <property type="entry name" value="NAD_synthase"/>
    <property type="match status" value="1"/>
</dbReference>
<dbReference type="GO" id="GO:0005524">
    <property type="term" value="F:ATP binding"/>
    <property type="evidence" value="ECO:0007669"/>
    <property type="project" value="UniProtKB-UniRule"/>
</dbReference>
<dbReference type="InterPro" id="IPR000132">
    <property type="entry name" value="Nitrilase/CN_hydratase_CS"/>
</dbReference>
<feature type="active site" description="Nucleophile; for glutaminase activity" evidence="7">
    <location>
        <position position="148"/>
    </location>
</feature>
<dbReference type="PIRSF" id="PIRSF006630">
    <property type="entry name" value="NADS_GAT"/>
    <property type="match status" value="1"/>
</dbReference>
<feature type="region of interest" description="Disordered" evidence="11">
    <location>
        <begin position="443"/>
        <end position="476"/>
    </location>
</feature>
<dbReference type="InterPro" id="IPR014445">
    <property type="entry name" value="Gln-dep_NAD_synthase"/>
</dbReference>
<evidence type="ECO:0000256" key="7">
    <source>
        <dbReference type="HAMAP-Rule" id="MF_02090"/>
    </source>
</evidence>
<proteinExistence type="inferred from homology"/>
<feature type="binding site" evidence="7">
    <location>
        <position position="397"/>
    </location>
    <ligand>
        <name>ATP</name>
        <dbReference type="ChEBI" id="CHEBI:30616"/>
    </ligand>
</feature>
<comment type="function">
    <text evidence="7">Catalyzes the ATP-dependent amidation of deamido-NAD to form NAD. Uses L-glutamine as a nitrogen source.</text>
</comment>
<feature type="binding site" evidence="7">
    <location>
        <position position="118"/>
    </location>
    <ligand>
        <name>L-glutamine</name>
        <dbReference type="ChEBI" id="CHEBI:58359"/>
    </ligand>
</feature>
<reference evidence="13 14" key="1">
    <citation type="submission" date="2019-07" db="EMBL/GenBank/DDBJ databases">
        <authorList>
            <person name="Park M."/>
        </authorList>
    </citation>
    <scope>NUCLEOTIDE SEQUENCE [LARGE SCALE GENOMIC DNA]</scope>
    <source>
        <strain evidence="13 14">KCTC32445</strain>
    </source>
</reference>
<feature type="binding site" evidence="7">
    <location>
        <position position="180"/>
    </location>
    <ligand>
        <name>L-glutamine</name>
        <dbReference type="ChEBI" id="CHEBI:58359"/>
    </ligand>
</feature>
<dbReference type="PANTHER" id="PTHR23090">
    <property type="entry name" value="NH 3 /GLUTAMINE-DEPENDENT NAD + SYNTHETASE"/>
    <property type="match status" value="1"/>
</dbReference>
<dbReference type="OrthoDB" id="9760188at2"/>
<dbReference type="CDD" id="cd07570">
    <property type="entry name" value="GAT_Gln-NAD-synth"/>
    <property type="match status" value="1"/>
</dbReference>
<evidence type="ECO:0000256" key="1">
    <source>
        <dbReference type="ARBA" id="ARBA00005188"/>
    </source>
</evidence>
<dbReference type="PROSITE" id="PS50263">
    <property type="entry name" value="CN_HYDROLASE"/>
    <property type="match status" value="1"/>
</dbReference>
<feature type="domain" description="CN hydrolase" evidence="12">
    <location>
        <begin position="5"/>
        <end position="245"/>
    </location>
</feature>
<keyword evidence="5 7" id="KW-0067">ATP-binding</keyword>
<feature type="binding site" evidence="7">
    <location>
        <position position="174"/>
    </location>
    <ligand>
        <name>L-glutamine</name>
        <dbReference type="ChEBI" id="CHEBI:58359"/>
    </ligand>
</feature>
<dbReference type="SUPFAM" id="SSF56317">
    <property type="entry name" value="Carbon-nitrogen hydrolase"/>
    <property type="match status" value="1"/>
</dbReference>
<dbReference type="PROSITE" id="PS00920">
    <property type="entry name" value="NITRIL_CHT_1"/>
    <property type="match status" value="1"/>
</dbReference>
<dbReference type="InterPro" id="IPR036526">
    <property type="entry name" value="C-N_Hydrolase_sf"/>
</dbReference>
<gene>
    <name evidence="7" type="primary">nadE</name>
    <name evidence="13" type="ORF">FOM92_12240</name>
</gene>
<evidence type="ECO:0000256" key="8">
    <source>
        <dbReference type="PIRNR" id="PIRNR006630"/>
    </source>
</evidence>
<dbReference type="EMBL" id="VKKU01000002">
    <property type="protein sequence ID" value="TSB01922.1"/>
    <property type="molecule type" value="Genomic_DNA"/>
</dbReference>
<keyword evidence="6 7" id="KW-0520">NAD</keyword>
<dbReference type="UniPathway" id="UPA00253">
    <property type="reaction ID" value="UER00334"/>
</dbReference>
<evidence type="ECO:0000256" key="3">
    <source>
        <dbReference type="ARBA" id="ARBA00022598"/>
    </source>
</evidence>
<comment type="similarity">
    <text evidence="2 7 8">In the C-terminal section; belongs to the NAD synthetase family.</text>
</comment>
<keyword evidence="14" id="KW-1185">Reference proteome</keyword>
<dbReference type="GO" id="GO:0000257">
    <property type="term" value="F:nitrilase activity"/>
    <property type="evidence" value="ECO:0007669"/>
    <property type="project" value="UniProtKB-ARBA"/>
</dbReference>
<dbReference type="NCBIfam" id="NF010588">
    <property type="entry name" value="PRK13981.1"/>
    <property type="match status" value="1"/>
</dbReference>
<feature type="binding site" evidence="7">
    <location>
        <position position="373"/>
    </location>
    <ligand>
        <name>deamido-NAD(+)</name>
        <dbReference type="ChEBI" id="CHEBI:58437"/>
        <note>ligand shared between two neighboring subunits</note>
    </ligand>
</feature>
<dbReference type="SUPFAM" id="SSF52402">
    <property type="entry name" value="Adenine nucleotide alpha hydrolases-like"/>
    <property type="match status" value="1"/>
</dbReference>
<evidence type="ECO:0000256" key="11">
    <source>
        <dbReference type="SAM" id="MobiDB-lite"/>
    </source>
</evidence>
<dbReference type="EC" id="6.3.5.1" evidence="7 8"/>
<keyword evidence="3 7" id="KW-0436">Ligase</keyword>
<evidence type="ECO:0000313" key="13">
    <source>
        <dbReference type="EMBL" id="TSB01922.1"/>
    </source>
</evidence>
<dbReference type="GO" id="GO:0003952">
    <property type="term" value="F:NAD+ synthase (glutamine-hydrolyzing) activity"/>
    <property type="evidence" value="ECO:0007669"/>
    <property type="project" value="UniProtKB-UniRule"/>
</dbReference>
<dbReference type="RefSeq" id="WP_143777142.1">
    <property type="nucleotide sequence ID" value="NZ_VKKU01000002.1"/>
</dbReference>
<name>A0A553WB89_9SPHN</name>
<evidence type="ECO:0000256" key="5">
    <source>
        <dbReference type="ARBA" id="ARBA00022840"/>
    </source>
</evidence>
<organism evidence="13 14">
    <name type="scientific">Sphingorhabdus contaminans</name>
    <dbReference type="NCBI Taxonomy" id="1343899"/>
    <lineage>
        <taxon>Bacteria</taxon>
        <taxon>Pseudomonadati</taxon>
        <taxon>Pseudomonadota</taxon>
        <taxon>Alphaproteobacteria</taxon>
        <taxon>Sphingomonadales</taxon>
        <taxon>Sphingomonadaceae</taxon>
        <taxon>Sphingorhabdus</taxon>
    </lineage>
</organism>
<dbReference type="NCBIfam" id="TIGR00552">
    <property type="entry name" value="nadE"/>
    <property type="match status" value="1"/>
</dbReference>
<dbReference type="GO" id="GO:0004359">
    <property type="term" value="F:glutaminase activity"/>
    <property type="evidence" value="ECO:0007669"/>
    <property type="project" value="InterPro"/>
</dbReference>
<dbReference type="Proteomes" id="UP000320160">
    <property type="component" value="Unassembled WGS sequence"/>
</dbReference>
<dbReference type="InterPro" id="IPR022310">
    <property type="entry name" value="NAD/GMP_synthase"/>
</dbReference>
<dbReference type="AlphaFoldDB" id="A0A553WB89"/>
<feature type="binding site" evidence="7">
    <location>
        <position position="521"/>
    </location>
    <ligand>
        <name>deamido-NAD(+)</name>
        <dbReference type="ChEBI" id="CHEBI:58437"/>
        <note>ligand shared between two neighboring subunits</note>
    </ligand>
</feature>
<dbReference type="GO" id="GO:0009435">
    <property type="term" value="P:NAD+ biosynthetic process"/>
    <property type="evidence" value="ECO:0007669"/>
    <property type="project" value="UniProtKB-UniRule"/>
</dbReference>
<sequence length="551" mass="60076">MTDQLTIAMAQINQRVGDLSGNAAAMLAWRAKAPGVDLIVFPEQQLIGYPAEDLVLKPVFAAKAAAQLAELALATADGGPAMLVGSIFVDGGALYNGIALLDGGRIVAVRYKHELPNYGTFDEKRIFTPGPLPEPVEFRGVKLGLPICEDGWLQPVSTHLAKQGAEILISANGSPYEIDKDDRRLEHIFAARVVETGLPLLFLNRVGGQDELVFDGSSFVLNADGTAAHRLPDWTEELRVTHWHRKGTGWVCEAGELAIWEDHPADIYSAMVTGLRDYVDTNRFPGVVLGLSGGIDSAICAAIAADALGPDRVWCVMLPSRYTSQSSLDDAEQCARMIGCRLDTIPISPAVDAFDVMLSDSFADAKVDITEENVQSRIRGVTLMALSNKFGHMLMTTGNKSEMSVGYATIYGDMAGGYNPIKDAYKMTVFAISKWRNANKPRIGLGPDGPVMPESIITKPPSAELRPDQKDSDSLPEYPVLDKMLHALVEEELSVDEVVARGFDRADVTRIERLLYLAEYKRRQAPPGVKLGTRNFGRDRRYPITNAFRSA</sequence>
<dbReference type="InterPro" id="IPR014729">
    <property type="entry name" value="Rossmann-like_a/b/a_fold"/>
</dbReference>
<evidence type="ECO:0000313" key="14">
    <source>
        <dbReference type="Proteomes" id="UP000320160"/>
    </source>
</evidence>
<feature type="binding site" evidence="7">
    <location>
        <begin position="290"/>
        <end position="297"/>
    </location>
    <ligand>
        <name>ATP</name>
        <dbReference type="ChEBI" id="CHEBI:30616"/>
    </ligand>
</feature>
<accession>A0A553WB89</accession>
<feature type="active site" description="Proton acceptor; for glutaminase activity" evidence="7">
    <location>
        <position position="43"/>
    </location>
</feature>
<comment type="caution">
    <text evidence="7">Lacks conserved residue(s) required for the propagation of feature annotation.</text>
</comment>
<dbReference type="FunFam" id="3.40.50.620:FF:000106">
    <property type="entry name" value="Glutamine-dependent NAD(+) synthetase"/>
    <property type="match status" value="1"/>
</dbReference>
<dbReference type="InterPro" id="IPR003694">
    <property type="entry name" value="NAD_synthase"/>
</dbReference>
<comment type="similarity">
    <text evidence="10">Belongs to the NAD synthetase family.</text>
</comment>
<dbReference type="GO" id="GO:0008795">
    <property type="term" value="F:NAD+ synthase activity"/>
    <property type="evidence" value="ECO:0007669"/>
    <property type="project" value="UniProtKB-UniRule"/>
</dbReference>
<dbReference type="GO" id="GO:0005737">
    <property type="term" value="C:cytoplasm"/>
    <property type="evidence" value="ECO:0007669"/>
    <property type="project" value="InterPro"/>
</dbReference>
<dbReference type="InterPro" id="IPR003010">
    <property type="entry name" value="C-N_Hydrolase"/>
</dbReference>